<feature type="DNA-binding region" description="H-T-H motif" evidence="2">
    <location>
        <begin position="36"/>
        <end position="55"/>
    </location>
</feature>
<gene>
    <name evidence="4" type="ORF">OM33_21150</name>
</gene>
<dbReference type="PRINTS" id="PR00455">
    <property type="entry name" value="HTHTETR"/>
</dbReference>
<dbReference type="RefSeq" id="WP_040137088.1">
    <property type="nucleotide sequence ID" value="NZ_CP009889.1"/>
</dbReference>
<organism evidence="4 5">
    <name type="scientific">Pseudoalteromonas piratica</name>
    <dbReference type="NCBI Taxonomy" id="1348114"/>
    <lineage>
        <taxon>Bacteria</taxon>
        <taxon>Pseudomonadati</taxon>
        <taxon>Pseudomonadota</taxon>
        <taxon>Gammaproteobacteria</taxon>
        <taxon>Alteromonadales</taxon>
        <taxon>Pseudoalteromonadaceae</taxon>
        <taxon>Pseudoalteromonas</taxon>
    </lineage>
</organism>
<dbReference type="eggNOG" id="COG1309">
    <property type="taxonomic scope" value="Bacteria"/>
</dbReference>
<accession>A0A0A7EM43</accession>
<evidence type="ECO:0000259" key="3">
    <source>
        <dbReference type="PROSITE" id="PS50977"/>
    </source>
</evidence>
<dbReference type="PANTHER" id="PTHR30055">
    <property type="entry name" value="HTH-TYPE TRANSCRIPTIONAL REGULATOR RUTR"/>
    <property type="match status" value="1"/>
</dbReference>
<name>A0A0A7EM43_9GAMM</name>
<dbReference type="EMBL" id="CP009889">
    <property type="protein sequence ID" value="AIY67714.1"/>
    <property type="molecule type" value="Genomic_DNA"/>
</dbReference>
<dbReference type="SUPFAM" id="SSF46689">
    <property type="entry name" value="Homeodomain-like"/>
    <property type="match status" value="1"/>
</dbReference>
<keyword evidence="1 2" id="KW-0238">DNA-binding</keyword>
<dbReference type="Gene3D" id="1.10.357.10">
    <property type="entry name" value="Tetracycline Repressor, domain 2"/>
    <property type="match status" value="1"/>
</dbReference>
<evidence type="ECO:0000256" key="1">
    <source>
        <dbReference type="ARBA" id="ARBA00023125"/>
    </source>
</evidence>
<dbReference type="InterPro" id="IPR050109">
    <property type="entry name" value="HTH-type_TetR-like_transc_reg"/>
</dbReference>
<dbReference type="STRING" id="1348114.OM33_21150"/>
<sequence length="207" mass="23313">MSLEQILNAKPLSERGKKILAVAQTLFLEHGYDNTSLEMIISESGGSRRNIYSEFGNKEKLLLAVIRQQAEVQVGTLLNIDYDLPPQQALSRVCYGFAQGFLSETMIKLFRLVTNIVPKLPEVGELIYHFGPLRGSIPLAKYLSHLHQQNMLDVDDAEYAAKLLIEMIKGRLHIKAVLLPNEPISEQEVQEHVDKAVARFLKAYKVA</sequence>
<dbReference type="HOGENOM" id="CLU_069356_27_0_6"/>
<protein>
    <recommendedName>
        <fullName evidence="3">HTH tetR-type domain-containing protein</fullName>
    </recommendedName>
</protein>
<dbReference type="Gene3D" id="1.10.10.60">
    <property type="entry name" value="Homeodomain-like"/>
    <property type="match status" value="1"/>
</dbReference>
<reference evidence="4 5" key="1">
    <citation type="submission" date="2014-11" db="EMBL/GenBank/DDBJ databases">
        <title>Complete Genome Sequence of Pseudoalteromonas sp. Strain OCN003 Isolated from Kaneohe Bay, Oahu, Hawaii.</title>
        <authorList>
            <person name="Beurmann S."/>
            <person name="Videau P."/>
            <person name="Ushijima B."/>
            <person name="Smith A.M."/>
            <person name="Aeby G.S."/>
            <person name="Callahan S.M."/>
            <person name="Belcaid M."/>
        </authorList>
    </citation>
    <scope>NUCLEOTIDE SEQUENCE [LARGE SCALE GENOMIC DNA]</scope>
    <source>
        <strain evidence="4 5">OCN003</strain>
    </source>
</reference>
<evidence type="ECO:0000313" key="5">
    <source>
        <dbReference type="Proteomes" id="UP000030341"/>
    </source>
</evidence>
<dbReference type="Pfam" id="PF14246">
    <property type="entry name" value="TetR_C_7"/>
    <property type="match status" value="1"/>
</dbReference>
<dbReference type="Proteomes" id="UP000030341">
    <property type="component" value="Chromosome 2"/>
</dbReference>
<dbReference type="PROSITE" id="PS50977">
    <property type="entry name" value="HTH_TETR_2"/>
    <property type="match status" value="1"/>
</dbReference>
<dbReference type="InterPro" id="IPR009057">
    <property type="entry name" value="Homeodomain-like_sf"/>
</dbReference>
<proteinExistence type="predicted"/>
<dbReference type="GO" id="GO:0000976">
    <property type="term" value="F:transcription cis-regulatory region binding"/>
    <property type="evidence" value="ECO:0007669"/>
    <property type="project" value="TreeGrafter"/>
</dbReference>
<dbReference type="GO" id="GO:0003700">
    <property type="term" value="F:DNA-binding transcription factor activity"/>
    <property type="evidence" value="ECO:0007669"/>
    <property type="project" value="TreeGrafter"/>
</dbReference>
<keyword evidence="5" id="KW-1185">Reference proteome</keyword>
<dbReference type="InterPro" id="IPR039536">
    <property type="entry name" value="TetR_C_Proteobacteria"/>
</dbReference>
<evidence type="ECO:0000256" key="2">
    <source>
        <dbReference type="PROSITE-ProRule" id="PRU00335"/>
    </source>
</evidence>
<dbReference type="Pfam" id="PF00440">
    <property type="entry name" value="TetR_N"/>
    <property type="match status" value="1"/>
</dbReference>
<dbReference type="PANTHER" id="PTHR30055:SF146">
    <property type="entry name" value="HTH-TYPE TRANSCRIPTIONAL DUAL REGULATOR CECR"/>
    <property type="match status" value="1"/>
</dbReference>
<evidence type="ECO:0000313" key="4">
    <source>
        <dbReference type="EMBL" id="AIY67714.1"/>
    </source>
</evidence>
<dbReference type="KEGG" id="pseo:OM33_21150"/>
<feature type="domain" description="HTH tetR-type" evidence="3">
    <location>
        <begin position="13"/>
        <end position="73"/>
    </location>
</feature>
<dbReference type="AlphaFoldDB" id="A0A0A7EM43"/>
<dbReference type="InterPro" id="IPR001647">
    <property type="entry name" value="HTH_TetR"/>
</dbReference>